<dbReference type="Proteomes" id="UP000215902">
    <property type="component" value="Unassembled WGS sequence"/>
</dbReference>
<protein>
    <recommendedName>
        <fullName evidence="3">Protein kinase domain-containing protein</fullName>
    </recommendedName>
</protein>
<evidence type="ECO:0000313" key="2">
    <source>
        <dbReference type="Proteomes" id="UP000215902"/>
    </source>
</evidence>
<dbReference type="InterPro" id="IPR050235">
    <property type="entry name" value="CK1_Ser-Thr_kinase"/>
</dbReference>
<evidence type="ECO:0008006" key="3">
    <source>
        <dbReference type="Google" id="ProtNLM"/>
    </source>
</evidence>
<dbReference type="OrthoDB" id="6139845at2759"/>
<proteinExistence type="predicted"/>
<dbReference type="EMBL" id="NIVC01000641">
    <property type="protein sequence ID" value="PAA79300.1"/>
    <property type="molecule type" value="Genomic_DNA"/>
</dbReference>
<accession>A0A267FZP4</accession>
<reference evidence="1 2" key="1">
    <citation type="submission" date="2017-06" db="EMBL/GenBank/DDBJ databases">
        <title>A platform for efficient transgenesis in Macrostomum lignano, a flatworm model organism for stem cell research.</title>
        <authorList>
            <person name="Berezikov E."/>
        </authorList>
    </citation>
    <scope>NUCLEOTIDE SEQUENCE [LARGE SCALE GENOMIC DNA]</scope>
    <source>
        <strain evidence="1">DV1</strain>
        <tissue evidence="1">Whole organism</tissue>
    </source>
</reference>
<comment type="caution">
    <text evidence="1">The sequence shown here is derived from an EMBL/GenBank/DDBJ whole genome shotgun (WGS) entry which is preliminary data.</text>
</comment>
<dbReference type="AlphaFoldDB" id="A0A267FZP4"/>
<keyword evidence="2" id="KW-1185">Reference proteome</keyword>
<dbReference type="InterPro" id="IPR011009">
    <property type="entry name" value="Kinase-like_dom_sf"/>
</dbReference>
<dbReference type="PANTHER" id="PTHR11909">
    <property type="entry name" value="CASEIN KINASE-RELATED"/>
    <property type="match status" value="1"/>
</dbReference>
<dbReference type="Gene3D" id="1.10.510.10">
    <property type="entry name" value="Transferase(Phosphotransferase) domain 1"/>
    <property type="match status" value="1"/>
</dbReference>
<name>A0A267FZP4_9PLAT</name>
<sequence length="548" mass="63587">MASRQSSVLRPERLSMWSTGLDQESLSGDIAVATNRLEKLAKREETFKEVFSVMTQHSDFSTKYDVSGENPLIYVYTSQPDEYSFITEVFPVVKDKPTRLAEKQAEELTFHQAFEEVIERYTNERRKPNPVLQETRSSDFCYQLILKIEAIPVGNARFPEPFKLVREFKILQHIWENYRTEMLARKTSPDQLVGFPMPFEFKNLIGSSNYDFPKMEIDGFHYYNLNGKSDGICRHPISPAGFGTDAKNMMSSFSYLSVEKTGPSVPYLMQLMVRQGRKFSLSTALKILDQLISRLMILHKYGVVHCDVNPGCLSFGCREAMNVLYITSFDKAVLGTQQSSPIHLFHDRFVAYSQVKDKKCHYVCDLESAFYVFVYCLLNRLPWDSRLQLDSKSVSQPCDVIAEKSRTIDMKEKFWSSNDSIHMITKRVTYEFSEGLYTNFSIDILESLFAKMRENMATCINIPVTNYFKEIFVPGSAPYNCYFSIRKIIASYFRFEILNQSMKDVTCASKLEMLTKQDRHDKRCAWDLSYWCWNFLDADPDKKRLRAA</sequence>
<dbReference type="SUPFAM" id="SSF56112">
    <property type="entry name" value="Protein kinase-like (PK-like)"/>
    <property type="match status" value="1"/>
</dbReference>
<gene>
    <name evidence="1" type="ORF">BOX15_Mlig029069g1</name>
</gene>
<evidence type="ECO:0000313" key="1">
    <source>
        <dbReference type="EMBL" id="PAA79300.1"/>
    </source>
</evidence>
<dbReference type="STRING" id="282301.A0A267FZP4"/>
<organism evidence="1 2">
    <name type="scientific">Macrostomum lignano</name>
    <dbReference type="NCBI Taxonomy" id="282301"/>
    <lineage>
        <taxon>Eukaryota</taxon>
        <taxon>Metazoa</taxon>
        <taxon>Spiralia</taxon>
        <taxon>Lophotrochozoa</taxon>
        <taxon>Platyhelminthes</taxon>
        <taxon>Rhabditophora</taxon>
        <taxon>Macrostomorpha</taxon>
        <taxon>Macrostomida</taxon>
        <taxon>Macrostomidae</taxon>
        <taxon>Macrostomum</taxon>
    </lineage>
</organism>